<feature type="non-terminal residue" evidence="1">
    <location>
        <position position="76"/>
    </location>
</feature>
<gene>
    <name evidence="1" type="ORF">S01H1_25175</name>
</gene>
<organism evidence="1">
    <name type="scientific">marine sediment metagenome</name>
    <dbReference type="NCBI Taxonomy" id="412755"/>
    <lineage>
        <taxon>unclassified sequences</taxon>
        <taxon>metagenomes</taxon>
        <taxon>ecological metagenomes</taxon>
    </lineage>
</organism>
<accession>X0T2K8</accession>
<proteinExistence type="predicted"/>
<dbReference type="EMBL" id="BARS01015176">
    <property type="protein sequence ID" value="GAF87738.1"/>
    <property type="molecule type" value="Genomic_DNA"/>
</dbReference>
<reference evidence="1" key="1">
    <citation type="journal article" date="2014" name="Front. Microbiol.">
        <title>High frequency of phylogenetically diverse reductive dehalogenase-homologous genes in deep subseafloor sedimentary metagenomes.</title>
        <authorList>
            <person name="Kawai M."/>
            <person name="Futagami T."/>
            <person name="Toyoda A."/>
            <person name="Takaki Y."/>
            <person name="Nishi S."/>
            <person name="Hori S."/>
            <person name="Arai W."/>
            <person name="Tsubouchi T."/>
            <person name="Morono Y."/>
            <person name="Uchiyama I."/>
            <person name="Ito T."/>
            <person name="Fujiyama A."/>
            <person name="Inagaki F."/>
            <person name="Takami H."/>
        </authorList>
    </citation>
    <scope>NUCLEOTIDE SEQUENCE</scope>
    <source>
        <strain evidence="1">Expedition CK06-06</strain>
    </source>
</reference>
<protein>
    <submittedName>
        <fullName evidence="1">Uncharacterized protein</fullName>
    </submittedName>
</protein>
<name>X0T2K8_9ZZZZ</name>
<dbReference type="AlphaFoldDB" id="X0T2K8"/>
<sequence>MSTVKFKYDNDIFEVDESLIPIDSLLDIMSRNKQTDVIYSSDPHTPYIIWYIQNRPIISDPYTLTVLDYWSVYRSY</sequence>
<evidence type="ECO:0000313" key="1">
    <source>
        <dbReference type="EMBL" id="GAF87738.1"/>
    </source>
</evidence>
<comment type="caution">
    <text evidence="1">The sequence shown here is derived from an EMBL/GenBank/DDBJ whole genome shotgun (WGS) entry which is preliminary data.</text>
</comment>